<evidence type="ECO:0000313" key="3">
    <source>
        <dbReference type="Proteomes" id="UP000478636"/>
    </source>
</evidence>
<gene>
    <name evidence="2" type="ORF">GQS40_12755</name>
</gene>
<dbReference type="PROSITE" id="PS50967">
    <property type="entry name" value="HRDC"/>
    <property type="match status" value="1"/>
</dbReference>
<name>A0A6L7A7Y6_LEULA</name>
<dbReference type="InterPro" id="IPR010997">
    <property type="entry name" value="HRDC-like_sf"/>
</dbReference>
<dbReference type="Pfam" id="PF00570">
    <property type="entry name" value="HRDC"/>
    <property type="match status" value="1"/>
</dbReference>
<evidence type="ECO:0000259" key="1">
    <source>
        <dbReference type="PROSITE" id="PS50967"/>
    </source>
</evidence>
<dbReference type="EMBL" id="WSZI01000020">
    <property type="protein sequence ID" value="MWN21786.1"/>
    <property type="molecule type" value="Genomic_DNA"/>
</dbReference>
<sequence>MAVLRPKTAAEFLAISGVGEKKFEIYHDDFAAVLAEA</sequence>
<comment type="caution">
    <text evidence="2">The sequence shown here is derived from an EMBL/GenBank/DDBJ whole genome shotgun (WGS) entry which is preliminary data.</text>
</comment>
<organism evidence="2 3">
    <name type="scientific">Leuconostoc lactis</name>
    <dbReference type="NCBI Taxonomy" id="1246"/>
    <lineage>
        <taxon>Bacteria</taxon>
        <taxon>Bacillati</taxon>
        <taxon>Bacillota</taxon>
        <taxon>Bacilli</taxon>
        <taxon>Lactobacillales</taxon>
        <taxon>Lactobacillaceae</taxon>
        <taxon>Leuconostoc</taxon>
    </lineage>
</organism>
<proteinExistence type="predicted"/>
<feature type="domain" description="HRDC" evidence="1">
    <location>
        <begin position="1"/>
        <end position="37"/>
    </location>
</feature>
<dbReference type="GO" id="GO:0000166">
    <property type="term" value="F:nucleotide binding"/>
    <property type="evidence" value="ECO:0007669"/>
    <property type="project" value="InterPro"/>
</dbReference>
<protein>
    <recommendedName>
        <fullName evidence="1">HRDC domain-containing protein</fullName>
    </recommendedName>
</protein>
<dbReference type="SUPFAM" id="SSF47819">
    <property type="entry name" value="HRDC-like"/>
    <property type="match status" value="1"/>
</dbReference>
<dbReference type="Gene3D" id="1.10.150.80">
    <property type="entry name" value="HRDC domain"/>
    <property type="match status" value="1"/>
</dbReference>
<dbReference type="InterPro" id="IPR044876">
    <property type="entry name" value="HRDC_dom_sf"/>
</dbReference>
<dbReference type="InterPro" id="IPR002121">
    <property type="entry name" value="HRDC_dom"/>
</dbReference>
<evidence type="ECO:0000313" key="2">
    <source>
        <dbReference type="EMBL" id="MWN21786.1"/>
    </source>
</evidence>
<dbReference type="AlphaFoldDB" id="A0A6L7A7Y6"/>
<dbReference type="GO" id="GO:0003676">
    <property type="term" value="F:nucleic acid binding"/>
    <property type="evidence" value="ECO:0007669"/>
    <property type="project" value="InterPro"/>
</dbReference>
<reference evidence="2 3" key="1">
    <citation type="submission" date="2019-12" db="EMBL/GenBank/DDBJ databases">
        <title>Complete genome sequence of Leuconostoc lactis strain AVN1 provides insights into metabolic potential.</title>
        <authorList>
            <person name="Besrour N."/>
            <person name="Najjari A."/>
            <person name="Fhoula I."/>
            <person name="Jaballah S."/>
            <person name="Klibi N."/>
            <person name="Ouzari H.I."/>
        </authorList>
    </citation>
    <scope>NUCLEOTIDE SEQUENCE [LARGE SCALE GENOMIC DNA]</scope>
    <source>
        <strain evidence="2 3">AVN1</strain>
    </source>
</reference>
<dbReference type="Proteomes" id="UP000478636">
    <property type="component" value="Unassembled WGS sequence"/>
</dbReference>
<accession>A0A6L7A7Y6</accession>